<dbReference type="Gene3D" id="1.20.950.20">
    <property type="entry name" value="Transmembrane di-heme cytochromes, Chain C"/>
    <property type="match status" value="1"/>
</dbReference>
<dbReference type="Proteomes" id="UP000321085">
    <property type="component" value="Unassembled WGS sequence"/>
</dbReference>
<keyword evidence="10" id="KW-0408">Iron</keyword>
<evidence type="ECO:0000256" key="7">
    <source>
        <dbReference type="ARBA" id="ARBA00022723"/>
    </source>
</evidence>
<evidence type="ECO:0000256" key="2">
    <source>
        <dbReference type="ARBA" id="ARBA00004651"/>
    </source>
</evidence>
<dbReference type="EMBL" id="BJYU01000033">
    <property type="protein sequence ID" value="GEO14983.1"/>
    <property type="molecule type" value="Genomic_DNA"/>
</dbReference>
<evidence type="ECO:0000256" key="12">
    <source>
        <dbReference type="ARBA" id="ARBA00037975"/>
    </source>
</evidence>
<keyword evidence="7" id="KW-0479">Metal-binding</keyword>
<evidence type="ECO:0000256" key="13">
    <source>
        <dbReference type="SAM" id="Phobius"/>
    </source>
</evidence>
<keyword evidence="4" id="KW-1003">Cell membrane</keyword>
<reference evidence="15 16" key="1">
    <citation type="submission" date="2019-07" db="EMBL/GenBank/DDBJ databases">
        <title>Whole genome shotgun sequence of Microvirga aerophila NBRC 106136.</title>
        <authorList>
            <person name="Hosoyama A."/>
            <person name="Uohara A."/>
            <person name="Ohji S."/>
            <person name="Ichikawa N."/>
        </authorList>
    </citation>
    <scope>NUCLEOTIDE SEQUENCE [LARGE SCALE GENOMIC DNA]</scope>
    <source>
        <strain evidence="15 16">NBRC 106136</strain>
    </source>
</reference>
<feature type="transmembrane region" description="Helical" evidence="13">
    <location>
        <begin position="14"/>
        <end position="37"/>
    </location>
</feature>
<feature type="domain" description="Cytochrome b561 bacterial/Ni-hydrogenase" evidence="14">
    <location>
        <begin position="7"/>
        <end position="179"/>
    </location>
</feature>
<dbReference type="OrthoDB" id="1247465at2"/>
<evidence type="ECO:0000256" key="6">
    <source>
        <dbReference type="ARBA" id="ARBA00022692"/>
    </source>
</evidence>
<evidence type="ECO:0000259" key="14">
    <source>
        <dbReference type="Pfam" id="PF01292"/>
    </source>
</evidence>
<dbReference type="RefSeq" id="WP_114188262.1">
    <property type="nucleotide sequence ID" value="NZ_BJYU01000033.1"/>
</dbReference>
<dbReference type="GO" id="GO:0046872">
    <property type="term" value="F:metal ion binding"/>
    <property type="evidence" value="ECO:0007669"/>
    <property type="project" value="UniProtKB-KW"/>
</dbReference>
<dbReference type="PANTHER" id="PTHR30529:SF1">
    <property type="entry name" value="CYTOCHROME B561 HOMOLOG 2"/>
    <property type="match status" value="1"/>
</dbReference>
<feature type="transmembrane region" description="Helical" evidence="13">
    <location>
        <begin position="49"/>
        <end position="67"/>
    </location>
</feature>
<keyword evidence="9 13" id="KW-1133">Transmembrane helix</keyword>
<dbReference type="InterPro" id="IPR011577">
    <property type="entry name" value="Cyt_b561_bac/Ni-Hgenase"/>
</dbReference>
<dbReference type="GO" id="GO:0005886">
    <property type="term" value="C:plasma membrane"/>
    <property type="evidence" value="ECO:0007669"/>
    <property type="project" value="UniProtKB-SubCell"/>
</dbReference>
<organism evidence="15 16">
    <name type="scientific">Microvirga aerophila</name>
    <dbReference type="NCBI Taxonomy" id="670291"/>
    <lineage>
        <taxon>Bacteria</taxon>
        <taxon>Pseudomonadati</taxon>
        <taxon>Pseudomonadota</taxon>
        <taxon>Alphaproteobacteria</taxon>
        <taxon>Hyphomicrobiales</taxon>
        <taxon>Methylobacteriaceae</taxon>
        <taxon>Microvirga</taxon>
    </lineage>
</organism>
<dbReference type="PANTHER" id="PTHR30529">
    <property type="entry name" value="CYTOCHROME B561"/>
    <property type="match status" value="1"/>
</dbReference>
<dbReference type="GO" id="GO:0009055">
    <property type="term" value="F:electron transfer activity"/>
    <property type="evidence" value="ECO:0007669"/>
    <property type="project" value="InterPro"/>
</dbReference>
<evidence type="ECO:0000256" key="10">
    <source>
        <dbReference type="ARBA" id="ARBA00023004"/>
    </source>
</evidence>
<comment type="similarity">
    <text evidence="12">Belongs to the cytochrome b561 family.</text>
</comment>
<comment type="cofactor">
    <cofactor evidence="1">
        <name>heme b</name>
        <dbReference type="ChEBI" id="CHEBI:60344"/>
    </cofactor>
</comment>
<protein>
    <submittedName>
        <fullName evidence="15">Cytochrome b</fullName>
    </submittedName>
</protein>
<evidence type="ECO:0000256" key="4">
    <source>
        <dbReference type="ARBA" id="ARBA00022475"/>
    </source>
</evidence>
<gene>
    <name evidence="15" type="ORF">MAE02_26790</name>
</gene>
<dbReference type="SUPFAM" id="SSF81342">
    <property type="entry name" value="Transmembrane di-heme cytochromes"/>
    <property type="match status" value="1"/>
</dbReference>
<keyword evidence="3" id="KW-0813">Transport</keyword>
<feature type="transmembrane region" description="Helical" evidence="13">
    <location>
        <begin position="141"/>
        <end position="163"/>
    </location>
</feature>
<evidence type="ECO:0000256" key="11">
    <source>
        <dbReference type="ARBA" id="ARBA00023136"/>
    </source>
</evidence>
<proteinExistence type="inferred from homology"/>
<dbReference type="Pfam" id="PF01292">
    <property type="entry name" value="Ni_hydr_CYTB"/>
    <property type="match status" value="1"/>
</dbReference>
<evidence type="ECO:0000313" key="15">
    <source>
        <dbReference type="EMBL" id="GEO14983.1"/>
    </source>
</evidence>
<sequence>MTSGPAVYSRGSRFLHWTIAALILLGLIPIGLTMVSLEDGPLKNLLYEAHKSFGMVVFTLAVIRVAVRAAQGFPSLPDTMPEGLKIAARATHLALYALILVIPVLGYTGTAMCCAPVNLFWTVPVPLPVEGGMDRAEIVLAWHKAAVFLMAGILVLHVGAALWHRFVRRDGVFERMWRG</sequence>
<comment type="caution">
    <text evidence="15">The sequence shown here is derived from an EMBL/GenBank/DDBJ whole genome shotgun (WGS) entry which is preliminary data.</text>
</comment>
<comment type="subcellular location">
    <subcellularLocation>
        <location evidence="2">Cell membrane</location>
        <topology evidence="2">Multi-pass membrane protein</topology>
    </subcellularLocation>
</comment>
<keyword evidence="11 13" id="KW-0472">Membrane</keyword>
<dbReference type="AlphaFoldDB" id="A0A512BSM3"/>
<evidence type="ECO:0000256" key="1">
    <source>
        <dbReference type="ARBA" id="ARBA00001970"/>
    </source>
</evidence>
<evidence type="ECO:0000256" key="5">
    <source>
        <dbReference type="ARBA" id="ARBA00022617"/>
    </source>
</evidence>
<name>A0A512BSM3_9HYPH</name>
<evidence type="ECO:0000256" key="8">
    <source>
        <dbReference type="ARBA" id="ARBA00022982"/>
    </source>
</evidence>
<keyword evidence="5" id="KW-0349">Heme</keyword>
<dbReference type="GO" id="GO:0022904">
    <property type="term" value="P:respiratory electron transport chain"/>
    <property type="evidence" value="ECO:0007669"/>
    <property type="project" value="InterPro"/>
</dbReference>
<evidence type="ECO:0000256" key="9">
    <source>
        <dbReference type="ARBA" id="ARBA00022989"/>
    </source>
</evidence>
<feature type="transmembrane region" description="Helical" evidence="13">
    <location>
        <begin position="93"/>
        <end position="121"/>
    </location>
</feature>
<dbReference type="GO" id="GO:0020037">
    <property type="term" value="F:heme binding"/>
    <property type="evidence" value="ECO:0007669"/>
    <property type="project" value="TreeGrafter"/>
</dbReference>
<evidence type="ECO:0000313" key="16">
    <source>
        <dbReference type="Proteomes" id="UP000321085"/>
    </source>
</evidence>
<dbReference type="InterPro" id="IPR052168">
    <property type="entry name" value="Cytochrome_b561_oxidase"/>
</dbReference>
<dbReference type="InterPro" id="IPR016174">
    <property type="entry name" value="Di-haem_cyt_TM"/>
</dbReference>
<keyword evidence="8" id="KW-0249">Electron transport</keyword>
<evidence type="ECO:0000256" key="3">
    <source>
        <dbReference type="ARBA" id="ARBA00022448"/>
    </source>
</evidence>
<keyword evidence="16" id="KW-1185">Reference proteome</keyword>
<keyword evidence="6 13" id="KW-0812">Transmembrane</keyword>
<accession>A0A512BSM3</accession>